<comment type="caution">
    <text evidence="2">The sequence shown here is derived from an EMBL/GenBank/DDBJ whole genome shotgun (WGS) entry which is preliminary data.</text>
</comment>
<gene>
    <name evidence="2" type="ORF">HCJ92_16945</name>
</gene>
<dbReference type="EMBL" id="JAAVJB010000153">
    <property type="protein sequence ID" value="NJP67941.1"/>
    <property type="molecule type" value="Genomic_DNA"/>
</dbReference>
<evidence type="ECO:0000313" key="2">
    <source>
        <dbReference type="EMBL" id="NJP67941.1"/>
    </source>
</evidence>
<feature type="region of interest" description="Disordered" evidence="1">
    <location>
        <begin position="1"/>
        <end position="40"/>
    </location>
</feature>
<protein>
    <submittedName>
        <fullName evidence="2">Uncharacterized protein</fullName>
    </submittedName>
</protein>
<accession>A0ABX1AQR3</accession>
<evidence type="ECO:0000256" key="1">
    <source>
        <dbReference type="SAM" id="MobiDB-lite"/>
    </source>
</evidence>
<dbReference type="Proteomes" id="UP000746503">
    <property type="component" value="Unassembled WGS sequence"/>
</dbReference>
<organism evidence="2 3">
    <name type="scientific">Streptomyces spiramenti</name>
    <dbReference type="NCBI Taxonomy" id="2720606"/>
    <lineage>
        <taxon>Bacteria</taxon>
        <taxon>Bacillati</taxon>
        <taxon>Actinomycetota</taxon>
        <taxon>Actinomycetes</taxon>
        <taxon>Kitasatosporales</taxon>
        <taxon>Streptomycetaceae</taxon>
        <taxon>Streptomyces</taxon>
    </lineage>
</organism>
<keyword evidence="3" id="KW-1185">Reference proteome</keyword>
<sequence>MRFDEPPDARVTFREGPGVRSSSESARENLPDRVEAGEDYDEVRVDYRLATRAERPRRPRRRGR</sequence>
<feature type="compositionally biased region" description="Basic and acidic residues" evidence="1">
    <location>
        <begin position="1"/>
        <end position="13"/>
    </location>
</feature>
<evidence type="ECO:0000313" key="3">
    <source>
        <dbReference type="Proteomes" id="UP000746503"/>
    </source>
</evidence>
<feature type="compositionally biased region" description="Basic and acidic residues" evidence="1">
    <location>
        <begin position="25"/>
        <end position="40"/>
    </location>
</feature>
<name>A0ABX1AQR3_9ACTN</name>
<proteinExistence type="predicted"/>
<reference evidence="2 3" key="1">
    <citation type="submission" date="2020-03" db="EMBL/GenBank/DDBJ databases">
        <title>Draft genome of Streptomyces sp. ventii, isolated from the Axial Seamount in the Pacific Ocean, and resequencing of the two type strains Streptomyces lonarensis strain NCL 716 and Streptomyces bohaiensis strain 11A07.</title>
        <authorList>
            <person name="Loughran R.M."/>
            <person name="Pfannmuller K.M."/>
            <person name="Wasson B.J."/>
            <person name="Deadmond M.C."/>
            <person name="Paddock B.E."/>
            <person name="Koyack M.J."/>
            <person name="Gallegos D.A."/>
            <person name="Mitchell E.A."/>
            <person name="Ushijima B."/>
            <person name="Saw J.H."/>
            <person name="Mcphail K.L."/>
            <person name="Videau P."/>
        </authorList>
    </citation>
    <scope>NUCLEOTIDE SEQUENCE [LARGE SCALE GENOMIC DNA]</scope>
    <source>
        <strain evidence="3">5675061</strain>
    </source>
</reference>